<name>A0A2S9YT22_9BACT</name>
<evidence type="ECO:0008006" key="4">
    <source>
        <dbReference type="Google" id="ProtNLM"/>
    </source>
</evidence>
<evidence type="ECO:0000313" key="2">
    <source>
        <dbReference type="EMBL" id="PRQ08210.1"/>
    </source>
</evidence>
<accession>A0A2S9YT22</accession>
<evidence type="ECO:0000313" key="3">
    <source>
        <dbReference type="Proteomes" id="UP000238823"/>
    </source>
</evidence>
<dbReference type="PROSITE" id="PS51257">
    <property type="entry name" value="PROKAR_LIPOPROTEIN"/>
    <property type="match status" value="1"/>
</dbReference>
<feature type="compositionally biased region" description="Acidic residues" evidence="1">
    <location>
        <begin position="48"/>
        <end position="69"/>
    </location>
</feature>
<reference evidence="2 3" key="1">
    <citation type="submission" date="2018-03" db="EMBL/GenBank/DDBJ databases">
        <title>Draft Genome Sequences of the Obligatory Marine Myxobacteria Enhygromyxa salina SWB007.</title>
        <authorList>
            <person name="Poehlein A."/>
            <person name="Moghaddam J.A."/>
            <person name="Harms H."/>
            <person name="Alanjari M."/>
            <person name="Koenig G.M."/>
            <person name="Daniel R."/>
            <person name="Schaeberle T.F."/>
        </authorList>
    </citation>
    <scope>NUCLEOTIDE SEQUENCE [LARGE SCALE GENOMIC DNA]</scope>
    <source>
        <strain evidence="2 3">SWB007</strain>
    </source>
</reference>
<comment type="caution">
    <text evidence="2">The sequence shown here is derived from an EMBL/GenBank/DDBJ whole genome shotgun (WGS) entry which is preliminary data.</text>
</comment>
<protein>
    <recommendedName>
        <fullName evidence="4">BNR repeat domain protein</fullName>
    </recommendedName>
</protein>
<feature type="region of interest" description="Disordered" evidence="1">
    <location>
        <begin position="31"/>
        <end position="78"/>
    </location>
</feature>
<sequence>MTMKLRLVALGGLGALMGLLGCLGPNPLIDAGEHGSESATSDNAGDGESGDGDPGDGDPGDGDPGDGDPDPGHCDNGMLDGNETDLDCGGSCSACEQGSACEIGDDCQSLVCDADECAAPSCIDDVENGDELEVDCGGSCRFCAHSPYVAQLDDFPGAHVGYPDVAMFEDGVFAVTYSSYATSEIRVRWFDEFAVPLGGGVTTGGEFMLSDVRALIASEDLDTHNLYAVLTGLDAMSSSRDAFSIRLGPDTPASSWPIYFGPAAVNTANGVLDGDIATFVWLQDGQVFLRRYNYALDIPVAVASLANPDFAQRPAGWPVIALRNGVSVVAWVACDAMDPNSCDIELRSSDFGWIEDAPVQVSLPPEKRSGLKLAIAEDDRVGLIWTGGASNDRKIWAAQLNPELAPDGAPWLLQDSIPSIGYPNGDVAALEDGTFAFAWPDSVDKRVHIRRFSGPELPLVTDVGDEAPWPASELATQVHMSASGNLLTVVWLGGVNNLVRLQGQVLSY</sequence>
<dbReference type="Proteomes" id="UP000238823">
    <property type="component" value="Unassembled WGS sequence"/>
</dbReference>
<proteinExistence type="predicted"/>
<evidence type="ECO:0000256" key="1">
    <source>
        <dbReference type="SAM" id="MobiDB-lite"/>
    </source>
</evidence>
<organism evidence="2 3">
    <name type="scientific">Enhygromyxa salina</name>
    <dbReference type="NCBI Taxonomy" id="215803"/>
    <lineage>
        <taxon>Bacteria</taxon>
        <taxon>Pseudomonadati</taxon>
        <taxon>Myxococcota</taxon>
        <taxon>Polyangia</taxon>
        <taxon>Nannocystales</taxon>
        <taxon>Nannocystaceae</taxon>
        <taxon>Enhygromyxa</taxon>
    </lineage>
</organism>
<gene>
    <name evidence="2" type="ORF">ENSA7_21820</name>
</gene>
<dbReference type="EMBL" id="PVNL01000044">
    <property type="protein sequence ID" value="PRQ08210.1"/>
    <property type="molecule type" value="Genomic_DNA"/>
</dbReference>
<dbReference type="AlphaFoldDB" id="A0A2S9YT22"/>